<keyword evidence="1" id="KW-0472">Membrane</keyword>
<name>A0ABU9C0R5_9BURK</name>
<organism evidence="2 3">
    <name type="scientific">Ideonella margarita</name>
    <dbReference type="NCBI Taxonomy" id="2984191"/>
    <lineage>
        <taxon>Bacteria</taxon>
        <taxon>Pseudomonadati</taxon>
        <taxon>Pseudomonadota</taxon>
        <taxon>Betaproteobacteria</taxon>
        <taxon>Burkholderiales</taxon>
        <taxon>Sphaerotilaceae</taxon>
        <taxon>Ideonella</taxon>
    </lineage>
</organism>
<evidence type="ECO:0000313" key="2">
    <source>
        <dbReference type="EMBL" id="MEK8045433.1"/>
    </source>
</evidence>
<gene>
    <name evidence="2" type="primary">pilV</name>
    <name evidence="2" type="ORF">AACH00_03625</name>
</gene>
<dbReference type="InterPro" id="IPR013362">
    <property type="entry name" value="Pilus_4_PilV"/>
</dbReference>
<keyword evidence="3" id="KW-1185">Reference proteome</keyword>
<evidence type="ECO:0000256" key="1">
    <source>
        <dbReference type="SAM" id="Phobius"/>
    </source>
</evidence>
<keyword evidence="1" id="KW-0812">Transmembrane</keyword>
<dbReference type="PROSITE" id="PS00409">
    <property type="entry name" value="PROKAR_NTER_METHYL"/>
    <property type="match status" value="1"/>
</dbReference>
<protein>
    <submittedName>
        <fullName evidence="2">Type IV pilus modification protein PilV</fullName>
    </submittedName>
</protein>
<dbReference type="NCBIfam" id="TIGR02523">
    <property type="entry name" value="type_IV_pilV"/>
    <property type="match status" value="1"/>
</dbReference>
<evidence type="ECO:0000313" key="3">
    <source>
        <dbReference type="Proteomes" id="UP001379945"/>
    </source>
</evidence>
<feature type="transmembrane region" description="Helical" evidence="1">
    <location>
        <begin position="21"/>
        <end position="45"/>
    </location>
</feature>
<sequence>MTRASSSARRARRAGPHRRQHGFSLIEVLVSILIFSLGVLGLVGLQAQATRYSIEAAERSRAALMANDLVAAMWGAQSTTVPTATLNAWTARLQDDKTSGLPSATRTISAPDAAGTVTITINWTSVARGASGPSSKYVTQVTLPGAP</sequence>
<comment type="caution">
    <text evidence="2">The sequence shown here is derived from an EMBL/GenBank/DDBJ whole genome shotgun (WGS) entry which is preliminary data.</text>
</comment>
<dbReference type="Pfam" id="PF07963">
    <property type="entry name" value="N_methyl"/>
    <property type="match status" value="1"/>
</dbReference>
<accession>A0ABU9C0R5</accession>
<dbReference type="NCBIfam" id="TIGR02532">
    <property type="entry name" value="IV_pilin_GFxxxE"/>
    <property type="match status" value="1"/>
</dbReference>
<dbReference type="RefSeq" id="WP_341397606.1">
    <property type="nucleotide sequence ID" value="NZ_JBBUTI010000002.1"/>
</dbReference>
<reference evidence="2 3" key="1">
    <citation type="submission" date="2024-04" db="EMBL/GenBank/DDBJ databases">
        <title>Novel species of the genus Ideonella isolated from streams.</title>
        <authorList>
            <person name="Lu H."/>
        </authorList>
    </citation>
    <scope>NUCLEOTIDE SEQUENCE [LARGE SCALE GENOMIC DNA]</scope>
    <source>
        <strain evidence="2 3">LYT19W</strain>
    </source>
</reference>
<dbReference type="Proteomes" id="UP001379945">
    <property type="component" value="Unassembled WGS sequence"/>
</dbReference>
<proteinExistence type="predicted"/>
<dbReference type="EMBL" id="JBBUTI010000002">
    <property type="protein sequence ID" value="MEK8045433.1"/>
    <property type="molecule type" value="Genomic_DNA"/>
</dbReference>
<dbReference type="InterPro" id="IPR012902">
    <property type="entry name" value="N_methyl_site"/>
</dbReference>
<keyword evidence="1" id="KW-1133">Transmembrane helix</keyword>